<feature type="chain" id="PRO_5045637079" description="Outer membrane protein assembly factor BamE" evidence="2">
    <location>
        <begin position="22"/>
        <end position="138"/>
    </location>
</feature>
<protein>
    <recommendedName>
        <fullName evidence="5">Outer membrane protein assembly factor BamE</fullName>
    </recommendedName>
</protein>
<evidence type="ECO:0008006" key="5">
    <source>
        <dbReference type="Google" id="ProtNLM"/>
    </source>
</evidence>
<sequence>MSSRFLALLLGGALLAGCSSAADHAADVARGQEAGSRLTVGTVQREIRIGMTNAEVVEVLGSPNVVTTDEQRRENWVYDRIATQTVRSGSSGGVNALFLAGVSGGASAASTSQRTLTVIIRYDAQGRVRDFAYRSSSF</sequence>
<keyword evidence="1 2" id="KW-0732">Signal</keyword>
<dbReference type="InterPro" id="IPR037873">
    <property type="entry name" value="BamE-like"/>
</dbReference>
<reference evidence="3 4" key="1">
    <citation type="journal article" date="2013" name="Int. J. Syst. Evol. Microbiol.">
        <title>Roseomonas aerophila sp. nov., isolated from air.</title>
        <authorList>
            <person name="Kim S.J."/>
            <person name="Weon H.Y."/>
            <person name="Ahn J.H."/>
            <person name="Hong S.B."/>
            <person name="Seok S.J."/>
            <person name="Whang K.S."/>
            <person name="Kwon S.W."/>
        </authorList>
    </citation>
    <scope>NUCLEOTIDE SEQUENCE [LARGE SCALE GENOMIC DNA]</scope>
    <source>
        <strain evidence="3 4">NBRC 108923</strain>
    </source>
</reference>
<evidence type="ECO:0000313" key="3">
    <source>
        <dbReference type="EMBL" id="MBC9208360.1"/>
    </source>
</evidence>
<dbReference type="Proteomes" id="UP000626026">
    <property type="component" value="Unassembled WGS sequence"/>
</dbReference>
<gene>
    <name evidence="3" type="ORF">IBL26_16055</name>
</gene>
<organism evidence="3 4">
    <name type="scientific">Teichococcus aerophilus</name>
    <dbReference type="NCBI Taxonomy" id="1224513"/>
    <lineage>
        <taxon>Bacteria</taxon>
        <taxon>Pseudomonadati</taxon>
        <taxon>Pseudomonadota</taxon>
        <taxon>Alphaproteobacteria</taxon>
        <taxon>Acetobacterales</taxon>
        <taxon>Roseomonadaceae</taxon>
        <taxon>Roseomonas</taxon>
    </lineage>
</organism>
<dbReference type="PROSITE" id="PS51257">
    <property type="entry name" value="PROKAR_LIPOPROTEIN"/>
    <property type="match status" value="1"/>
</dbReference>
<keyword evidence="4" id="KW-1185">Reference proteome</keyword>
<name>A0ABR7RQD2_9PROT</name>
<dbReference type="Gene3D" id="3.30.1450.10">
    <property type="match status" value="1"/>
</dbReference>
<comment type="caution">
    <text evidence="3">The sequence shown here is derived from an EMBL/GenBank/DDBJ whole genome shotgun (WGS) entry which is preliminary data.</text>
</comment>
<accession>A0ABR7RQD2</accession>
<evidence type="ECO:0000256" key="2">
    <source>
        <dbReference type="SAM" id="SignalP"/>
    </source>
</evidence>
<proteinExistence type="predicted"/>
<evidence type="ECO:0000313" key="4">
    <source>
        <dbReference type="Proteomes" id="UP000626026"/>
    </source>
</evidence>
<dbReference type="EMBL" id="JACTVA010000031">
    <property type="protein sequence ID" value="MBC9208360.1"/>
    <property type="molecule type" value="Genomic_DNA"/>
</dbReference>
<evidence type="ECO:0000256" key="1">
    <source>
        <dbReference type="ARBA" id="ARBA00022729"/>
    </source>
</evidence>
<feature type="signal peptide" evidence="2">
    <location>
        <begin position="1"/>
        <end position="21"/>
    </location>
</feature>